<dbReference type="AlphaFoldDB" id="A0A367LXE4"/>
<organism evidence="1 2">
    <name type="scientific">Pseudomonas aeruginosa</name>
    <dbReference type="NCBI Taxonomy" id="287"/>
    <lineage>
        <taxon>Bacteria</taxon>
        <taxon>Pseudomonadati</taxon>
        <taxon>Pseudomonadota</taxon>
        <taxon>Gammaproteobacteria</taxon>
        <taxon>Pseudomonadales</taxon>
        <taxon>Pseudomonadaceae</taxon>
        <taxon>Pseudomonas</taxon>
    </lineage>
</organism>
<evidence type="ECO:0000313" key="1">
    <source>
        <dbReference type="EMBL" id="RCI69760.1"/>
    </source>
</evidence>
<name>A0A367LXE4_PSEAI</name>
<accession>A0A367LXE4</accession>
<feature type="non-terminal residue" evidence="1">
    <location>
        <position position="1"/>
    </location>
</feature>
<reference evidence="1 2" key="1">
    <citation type="submission" date="2018-07" db="EMBL/GenBank/DDBJ databases">
        <title>Mechanisms of high-level aminoglycoside resistance among Gram-negative pathogens in Brazil.</title>
        <authorList>
            <person name="Ballaben A.S."/>
            <person name="Darini A.L.C."/>
            <person name="Doi Y."/>
        </authorList>
    </citation>
    <scope>NUCLEOTIDE SEQUENCE [LARGE SCALE GENOMIC DNA]</scope>
    <source>
        <strain evidence="1 2">B2-305</strain>
    </source>
</reference>
<protein>
    <submittedName>
        <fullName evidence="1">Uncharacterized protein</fullName>
    </submittedName>
</protein>
<evidence type="ECO:0000313" key="2">
    <source>
        <dbReference type="Proteomes" id="UP000253594"/>
    </source>
</evidence>
<gene>
    <name evidence="1" type="ORF">DT376_38230</name>
</gene>
<proteinExistence type="predicted"/>
<comment type="caution">
    <text evidence="1">The sequence shown here is derived from an EMBL/GenBank/DDBJ whole genome shotgun (WGS) entry which is preliminary data.</text>
</comment>
<sequence>HGLDLVQVVDQIVMFVGCGFQHDDSPVLSFAWVGFCDRQSTFRLVGHSGEAAPFLDGLLLTAALRRDNPGAAGRRSCILDRIRPVLPRRPRRSVLSSAHPRRYSVAPACGPVAEVIDVLASLVGAVPRPSRAGR</sequence>
<dbReference type="Proteomes" id="UP000253594">
    <property type="component" value="Unassembled WGS sequence"/>
</dbReference>
<dbReference type="EMBL" id="QORE01002751">
    <property type="protein sequence ID" value="RCI69760.1"/>
    <property type="molecule type" value="Genomic_DNA"/>
</dbReference>
<feature type="non-terminal residue" evidence="1">
    <location>
        <position position="134"/>
    </location>
</feature>